<dbReference type="AlphaFoldDB" id="A0A4R8FVH1"/>
<comment type="caution">
    <text evidence="1">The sequence shown here is derived from an EMBL/GenBank/DDBJ whole genome shotgun (WGS) entry which is preliminary data.</text>
</comment>
<reference evidence="1 2" key="1">
    <citation type="submission" date="2019-03" db="EMBL/GenBank/DDBJ databases">
        <title>Freshwater and sediment microbial communities from various areas in North America, analyzing microbe dynamics in response to fracking.</title>
        <authorList>
            <person name="Lamendella R."/>
        </authorList>
    </citation>
    <scope>NUCLEOTIDE SEQUENCE [LARGE SCALE GENOMIC DNA]</scope>
    <source>
        <strain evidence="1 2">6_TX</strain>
    </source>
</reference>
<gene>
    <name evidence="1" type="ORF">DFO67_10469</name>
</gene>
<dbReference type="RefSeq" id="WP_134016895.1">
    <property type="nucleotide sequence ID" value="NZ_SOEC01000004.1"/>
</dbReference>
<sequence length="106" mass="12480">MQLTRFDLQQCRDWSAIARQNGIPHRKYRVRVADGMDPRRAATQQRCNRWDGVESDAAVCREYELNKMAIYHWRHRHPEGSDLPARQIAEIIAKHKAARWGGKRQS</sequence>
<accession>A0A4R8FVH1</accession>
<protein>
    <submittedName>
        <fullName evidence="1">Uncharacterized protein</fullName>
    </submittedName>
</protein>
<dbReference type="OrthoDB" id="5683977at2"/>
<dbReference type="EMBL" id="SOEC01000004">
    <property type="protein sequence ID" value="TDX30814.1"/>
    <property type="molecule type" value="Genomic_DNA"/>
</dbReference>
<evidence type="ECO:0000313" key="1">
    <source>
        <dbReference type="EMBL" id="TDX30814.1"/>
    </source>
</evidence>
<name>A0A4R8FVH1_9GAMM</name>
<evidence type="ECO:0000313" key="2">
    <source>
        <dbReference type="Proteomes" id="UP000294489"/>
    </source>
</evidence>
<organism evidence="1 2">
    <name type="scientific">Modicisalibacter xianhensis</name>
    <dbReference type="NCBI Taxonomy" id="442341"/>
    <lineage>
        <taxon>Bacteria</taxon>
        <taxon>Pseudomonadati</taxon>
        <taxon>Pseudomonadota</taxon>
        <taxon>Gammaproteobacteria</taxon>
        <taxon>Oceanospirillales</taxon>
        <taxon>Halomonadaceae</taxon>
        <taxon>Modicisalibacter</taxon>
    </lineage>
</organism>
<dbReference type="Proteomes" id="UP000294489">
    <property type="component" value="Unassembled WGS sequence"/>
</dbReference>
<proteinExistence type="predicted"/>